<accession>A0ABT9GGU1</accession>
<dbReference type="EMBL" id="JASGWX010000011">
    <property type="protein sequence ID" value="MDP4485106.1"/>
    <property type="molecule type" value="Genomic_DNA"/>
</dbReference>
<comment type="caution">
    <text evidence="1">The sequence shown here is derived from an EMBL/GenBank/DDBJ whole genome shotgun (WGS) entry which is preliminary data.</text>
</comment>
<dbReference type="Proteomes" id="UP001242314">
    <property type="component" value="Unassembled WGS sequence"/>
</dbReference>
<protein>
    <submittedName>
        <fullName evidence="1">Uncharacterized protein</fullName>
    </submittedName>
</protein>
<dbReference type="RefSeq" id="WP_039487684.1">
    <property type="nucleotide sequence ID" value="NZ_JASGWX010000011.1"/>
</dbReference>
<reference evidence="1 2" key="1">
    <citation type="submission" date="2023-04" db="EMBL/GenBank/DDBJ databases">
        <title>Novel Pseudoalteromonas species isolated from Pacific coral.</title>
        <authorList>
            <person name="Videau P."/>
            <person name="Shlafstein M.D."/>
            <person name="Oline D.K."/>
            <person name="Strangman W.K."/>
            <person name="Hahnke R.L."/>
            <person name="Saw J.H."/>
            <person name="Ushijima B."/>
        </authorList>
    </citation>
    <scope>NUCLEOTIDE SEQUENCE [LARGE SCALE GENOMIC DNA]</scope>
    <source>
        <strain evidence="1 2">LMG 14908</strain>
    </source>
</reference>
<organism evidence="1 2">
    <name type="scientific">Pseudoalteromonas distincta</name>
    <dbReference type="NCBI Taxonomy" id="77608"/>
    <lineage>
        <taxon>Bacteria</taxon>
        <taxon>Pseudomonadati</taxon>
        <taxon>Pseudomonadota</taxon>
        <taxon>Gammaproteobacteria</taxon>
        <taxon>Alteromonadales</taxon>
        <taxon>Pseudoalteromonadaceae</taxon>
        <taxon>Pseudoalteromonas</taxon>
    </lineage>
</organism>
<gene>
    <name evidence="1" type="ORF">QDH73_13880</name>
</gene>
<keyword evidence="2" id="KW-1185">Reference proteome</keyword>
<proteinExistence type="predicted"/>
<evidence type="ECO:0000313" key="2">
    <source>
        <dbReference type="Proteomes" id="UP001242314"/>
    </source>
</evidence>
<sequence>MLSNLMRDKVTVLKQNGGKYEDIQASVQSKKTVIQRSDILIETGDLIQRKMSNGGIETYEVIDPGFHEGGSVIPAGYYIKHKNLGLPEAEKAVQSITYNLNGPNSRVNNHSTDNSTNVVNENSAVAEHIELLRSEINRLVQSTQEKQDALEVVDTIEEQFSSSKPSKAVVNTLISSLPHAGSIASIGSFLVSALGS</sequence>
<name>A0ABT9GGU1_9GAMM</name>
<evidence type="ECO:0000313" key="1">
    <source>
        <dbReference type="EMBL" id="MDP4485106.1"/>
    </source>
</evidence>